<gene>
    <name evidence="1" type="ORF">PXEA_LOCUS25577</name>
</gene>
<protein>
    <submittedName>
        <fullName evidence="1">Uncharacterized protein</fullName>
    </submittedName>
</protein>
<dbReference type="Proteomes" id="UP000784294">
    <property type="component" value="Unassembled WGS sequence"/>
</dbReference>
<comment type="caution">
    <text evidence="1">The sequence shown here is derived from an EMBL/GenBank/DDBJ whole genome shotgun (WGS) entry which is preliminary data.</text>
</comment>
<dbReference type="AlphaFoldDB" id="A0A448XA88"/>
<organism evidence="1 2">
    <name type="scientific">Protopolystoma xenopodis</name>
    <dbReference type="NCBI Taxonomy" id="117903"/>
    <lineage>
        <taxon>Eukaryota</taxon>
        <taxon>Metazoa</taxon>
        <taxon>Spiralia</taxon>
        <taxon>Lophotrochozoa</taxon>
        <taxon>Platyhelminthes</taxon>
        <taxon>Monogenea</taxon>
        <taxon>Polyopisthocotylea</taxon>
        <taxon>Polystomatidea</taxon>
        <taxon>Polystomatidae</taxon>
        <taxon>Protopolystoma</taxon>
    </lineage>
</organism>
<accession>A0A448XA88</accession>
<dbReference type="EMBL" id="CAAALY010130720">
    <property type="protein sequence ID" value="VEL32137.1"/>
    <property type="molecule type" value="Genomic_DNA"/>
</dbReference>
<evidence type="ECO:0000313" key="2">
    <source>
        <dbReference type="Proteomes" id="UP000784294"/>
    </source>
</evidence>
<keyword evidence="2" id="KW-1185">Reference proteome</keyword>
<name>A0A448XA88_9PLAT</name>
<reference evidence="1" key="1">
    <citation type="submission" date="2018-11" db="EMBL/GenBank/DDBJ databases">
        <authorList>
            <consortium name="Pathogen Informatics"/>
        </authorList>
    </citation>
    <scope>NUCLEOTIDE SEQUENCE</scope>
</reference>
<evidence type="ECO:0000313" key="1">
    <source>
        <dbReference type="EMBL" id="VEL32137.1"/>
    </source>
</evidence>
<sequence length="174" mass="19079">MTCSSLPTSRFASNNLTFTPALSVPDTVPLSTCSQLIAEGRPDKSNAVMFNYQVEDDANNSENEMHVQHEAKNCRFPIISSLPSATDAVIDTYEPYCPRISNGVEAISDSRSLEAKSPGYGTFALKAQSNRMLSLQVNMADLGQRRKPHKALARAQSRPHSPVDLELFGKSVNY</sequence>
<proteinExistence type="predicted"/>